<dbReference type="Pfam" id="PF01869">
    <property type="entry name" value="BcrAD_BadFG"/>
    <property type="match status" value="1"/>
</dbReference>
<reference evidence="6" key="1">
    <citation type="submission" date="2021-09" db="EMBL/GenBank/DDBJ databases">
        <authorList>
            <person name="Martin H S."/>
        </authorList>
    </citation>
    <scope>NUCLEOTIDE SEQUENCE</scope>
</reference>
<evidence type="ECO:0000259" key="5">
    <source>
        <dbReference type="Pfam" id="PF01869"/>
    </source>
</evidence>
<evidence type="ECO:0000256" key="1">
    <source>
        <dbReference type="ARBA" id="ARBA00006198"/>
    </source>
</evidence>
<accession>A0A8J2QXE6</accession>
<sequence length="376" mass="40853">MFYNFSGATHSNLVICDQTGKVVGRSKGPGTNHWSLGIEECARRVIEMLHAAKIDAGMALDEPLDSFGLTLSGCEQESSNTVLAARLKEKDKSCSREVFVASDTAGSLFTGAPSGGMVLIAGTGSNGLLRTPEGQQYGCGGWGHFLGDEGSAYWIAHRAVKTVFDHEDGLRPSFHSTERVWEAAKEHFNVTSQAELLPHVYKHFDKAQFAGLTSKLSQLAYEGDELAQHVFADAGSALAAHAAALADKAQRRNGREKGQGEGMEENGGELKTIRVVCVGSVWKSWSLLKPGTLKQLNKRRITTNLEFVRLRVSSAIGAAWLAAKNVDFDLPRDDKTYCEVFYTYTPNINKLSKVNGHNGKENGVVGCGCSDWSYWS</sequence>
<comment type="similarity">
    <text evidence="1">Belongs to the eukaryotic-type N-acetylglucosamine kinase family.</text>
</comment>
<gene>
    <name evidence="6" type="ORF">DCHRY22_LOCUS8948</name>
</gene>
<evidence type="ECO:0000256" key="3">
    <source>
        <dbReference type="ARBA" id="ARBA00014974"/>
    </source>
</evidence>
<keyword evidence="7" id="KW-1185">Reference proteome</keyword>
<evidence type="ECO:0000313" key="7">
    <source>
        <dbReference type="Proteomes" id="UP000789524"/>
    </source>
</evidence>
<comment type="caution">
    <text evidence="6">The sequence shown here is derived from an EMBL/GenBank/DDBJ whole genome shotgun (WGS) entry which is preliminary data.</text>
</comment>
<dbReference type="PANTHER" id="PTHR12862">
    <property type="entry name" value="BADF TYPE ATPASE DOMAIN-CONTAINING PROTEIN"/>
    <property type="match status" value="1"/>
</dbReference>
<evidence type="ECO:0000313" key="6">
    <source>
        <dbReference type="EMBL" id="CAG9569581.1"/>
    </source>
</evidence>
<dbReference type="EMBL" id="CAKASE010000063">
    <property type="protein sequence ID" value="CAG9569581.1"/>
    <property type="molecule type" value="Genomic_DNA"/>
</dbReference>
<dbReference type="GO" id="GO:0045127">
    <property type="term" value="F:N-acetylglucosamine kinase activity"/>
    <property type="evidence" value="ECO:0007669"/>
    <property type="project" value="UniProtKB-EC"/>
</dbReference>
<dbReference type="EC" id="2.7.1.59" evidence="2"/>
<dbReference type="InterPro" id="IPR002731">
    <property type="entry name" value="ATPase_BadF"/>
</dbReference>
<dbReference type="SUPFAM" id="SSF53067">
    <property type="entry name" value="Actin-like ATPase domain"/>
    <property type="match status" value="2"/>
</dbReference>
<dbReference type="Proteomes" id="UP000789524">
    <property type="component" value="Unassembled WGS sequence"/>
</dbReference>
<dbReference type="InterPro" id="IPR039758">
    <property type="entry name" value="NAGK-like"/>
</dbReference>
<protein>
    <recommendedName>
        <fullName evidence="3">N-acetyl-D-glucosamine kinase</fullName>
        <ecNumber evidence="2">2.7.1.59</ecNumber>
    </recommendedName>
    <alternativeName>
        <fullName evidence="4">GlcNAc kinase</fullName>
    </alternativeName>
</protein>
<dbReference type="CDD" id="cd24078">
    <property type="entry name" value="ASKHA_NBD_NAGK_meta"/>
    <property type="match status" value="1"/>
</dbReference>
<dbReference type="AlphaFoldDB" id="A0A8J2QXE6"/>
<name>A0A8J2QXE6_9NEOP</name>
<evidence type="ECO:0000256" key="2">
    <source>
        <dbReference type="ARBA" id="ARBA00012122"/>
    </source>
</evidence>
<dbReference type="Gene3D" id="3.30.420.40">
    <property type="match status" value="1"/>
</dbReference>
<evidence type="ECO:0000256" key="4">
    <source>
        <dbReference type="ARBA" id="ARBA00031123"/>
    </source>
</evidence>
<dbReference type="InterPro" id="IPR043129">
    <property type="entry name" value="ATPase_NBD"/>
</dbReference>
<organism evidence="6 7">
    <name type="scientific">Danaus chrysippus</name>
    <name type="common">African queen</name>
    <dbReference type="NCBI Taxonomy" id="151541"/>
    <lineage>
        <taxon>Eukaryota</taxon>
        <taxon>Metazoa</taxon>
        <taxon>Ecdysozoa</taxon>
        <taxon>Arthropoda</taxon>
        <taxon>Hexapoda</taxon>
        <taxon>Insecta</taxon>
        <taxon>Pterygota</taxon>
        <taxon>Neoptera</taxon>
        <taxon>Endopterygota</taxon>
        <taxon>Lepidoptera</taxon>
        <taxon>Glossata</taxon>
        <taxon>Ditrysia</taxon>
        <taxon>Papilionoidea</taxon>
        <taxon>Nymphalidae</taxon>
        <taxon>Danainae</taxon>
        <taxon>Danaini</taxon>
        <taxon>Danaina</taxon>
        <taxon>Danaus</taxon>
        <taxon>Anosia</taxon>
    </lineage>
</organism>
<feature type="domain" description="ATPase BadF/BadG/BcrA/BcrD type" evidence="5">
    <location>
        <begin position="6"/>
        <end position="322"/>
    </location>
</feature>
<dbReference type="PANTHER" id="PTHR12862:SF0">
    <property type="entry name" value="N-ACETYL-D-GLUCOSAMINE KINASE"/>
    <property type="match status" value="1"/>
</dbReference>
<proteinExistence type="inferred from homology"/>
<dbReference type="OrthoDB" id="311172at2759"/>